<dbReference type="GO" id="GO:0008289">
    <property type="term" value="F:lipid binding"/>
    <property type="evidence" value="ECO:0007669"/>
    <property type="project" value="InterPro"/>
</dbReference>
<dbReference type="Pfam" id="PF00652">
    <property type="entry name" value="Ricin_B_lectin"/>
    <property type="match status" value="1"/>
</dbReference>
<dbReference type="PANTHER" id="PTHR14096">
    <property type="entry name" value="APOLIPOPROTEIN L"/>
    <property type="match status" value="1"/>
</dbReference>
<comment type="similarity">
    <text evidence="1">Belongs to the apolipoprotein L family.</text>
</comment>
<dbReference type="Proteomes" id="UP001159428">
    <property type="component" value="Unassembled WGS sequence"/>
</dbReference>
<dbReference type="GO" id="GO:0005576">
    <property type="term" value="C:extracellular region"/>
    <property type="evidence" value="ECO:0007669"/>
    <property type="project" value="InterPro"/>
</dbReference>
<feature type="domain" description="Ricin B lectin" evidence="2">
    <location>
        <begin position="878"/>
        <end position="1000"/>
    </location>
</feature>
<dbReference type="SUPFAM" id="SSF50370">
    <property type="entry name" value="Ricin B-like lectins"/>
    <property type="match status" value="3"/>
</dbReference>
<keyword evidence="4" id="KW-1185">Reference proteome</keyword>
<dbReference type="GO" id="GO:0016020">
    <property type="term" value="C:membrane"/>
    <property type="evidence" value="ECO:0007669"/>
    <property type="project" value="TreeGrafter"/>
</dbReference>
<reference evidence="3 4" key="1">
    <citation type="submission" date="2022-05" db="EMBL/GenBank/DDBJ databases">
        <authorList>
            <consortium name="Genoscope - CEA"/>
            <person name="William W."/>
        </authorList>
    </citation>
    <scope>NUCLEOTIDE SEQUENCE [LARGE SCALE GENOMIC DNA]</scope>
</reference>
<gene>
    <name evidence="3" type="ORF">PMEA_00012901</name>
</gene>
<feature type="domain" description="Ricin B lectin" evidence="2">
    <location>
        <begin position="9"/>
        <end position="134"/>
    </location>
</feature>
<evidence type="ECO:0000313" key="3">
    <source>
        <dbReference type="EMBL" id="CAH3127163.1"/>
    </source>
</evidence>
<dbReference type="PANTHER" id="PTHR14096:SF28">
    <property type="entry name" value="APOLIPOPROTEIN L, 1-RELATED"/>
    <property type="match status" value="1"/>
</dbReference>
<name>A0AAU9WVY8_9CNID</name>
<dbReference type="Gene3D" id="2.80.10.50">
    <property type="match status" value="2"/>
</dbReference>
<organism evidence="3 4">
    <name type="scientific">Pocillopora meandrina</name>
    <dbReference type="NCBI Taxonomy" id="46732"/>
    <lineage>
        <taxon>Eukaryota</taxon>
        <taxon>Metazoa</taxon>
        <taxon>Cnidaria</taxon>
        <taxon>Anthozoa</taxon>
        <taxon>Hexacorallia</taxon>
        <taxon>Scleractinia</taxon>
        <taxon>Astrocoeniina</taxon>
        <taxon>Pocilloporidae</taxon>
        <taxon>Pocillopora</taxon>
    </lineage>
</organism>
<evidence type="ECO:0000259" key="2">
    <source>
        <dbReference type="SMART" id="SM00458"/>
    </source>
</evidence>
<dbReference type="InterPro" id="IPR000772">
    <property type="entry name" value="Ricin_B_lectin"/>
</dbReference>
<dbReference type="Pfam" id="PF05461">
    <property type="entry name" value="ApoL"/>
    <property type="match status" value="2"/>
</dbReference>
<sequence>MQSRNGEETKYFFIVSQFSRDQLVLDIKNGKKSGILRMVEPERGRSSQLWRWDESCRLVSKLGLVADIKGASKKEEAVCHAWKAHEGLSQKWRVEKAAIMSNLSHLVIDGSPPNAQVFMRKFNEDSEHQKWHFVPEVAWEDFQLSLREPNLLAKALFWKNMADNYLDVIIGYSIEEFEARVRRAFKVIDECACSLEEVTKGTGIAGTVGGSVTVVGGGAVIAGILLSPVTAGISLALTVGGGIGALTGSATSLASNLAHGQLDKRIRRKVNEATASLFCTTYRFHSLLGEYGKYLQDANEFLENQKHETCTDSIDGKVVAVKENTYLETANATGKVAKNIYGHAKEIKRLVTFIKANAFVYRGADIGISTSAAAPGVTIPVVGKTLLRAGSTGAKALSGSLAAFGVLTGIFDIYSGAKKIQSCGELAEEFRTSSKTLREEADRLICLYKELHRDEECKHRGRMVINIRKGVKGGVLEIVKPELGRKSQLWRWDENCRLVSKLGLVADIKGRLVSKLGLVADIKDQVVSKLGIEAEEVCHAWEAHNGLSQKWRVEKAAIVSNSSHLVIDGSPPTAQVFMRKFKEDSEHQKWHFVPEEAWDDFQLSLTDPNPLKKALFWKNVADKYLDVIIGYSFKEYQTKVCKVFEDIDECISRLEEVVKGTGIAQIVGGSVAVAGGGAVIAGLLLAPFTAGVSLALTVGGTIGSLTGKSTSLTAKMVDHYLGSEKRKNVHEGIASLHCATCSFHSLMSEYGKCFQQVDEYLSKQEHEQLLFHAKSMAAEKCTLLDKGCDTVEFVKSIYTNSKEIKRLAPFMEIDSFVSDGGDVGISTIAAAPDVTIPIVGDTLQAAGTTGAEVLSGSFLGYGVLTSMKDIYNGGKQIANYVSQYSRGKLVINIRKGIKSGVLEIVKPERGRSSQLWRWDESCRLVSKLGLVADIKDESKKEEAVCHAWKAHDGLSQKWRVEKGAIKSNLSHLVIDCSPPRCNVLMRSFDECKEHQKWHFVPEKAWDDFQLSLTEPNPLKKALFWKKMVENYLDVIMGYSITEFEARVQKAFKVIDECTSRLEEVTKGTGLARKVGGGVSVVGGLVSVVCLSLAPFTGGATLPFAAGGAVGMFTGAAASFTTNVVHGQLDEQSRRKVNEATASLFCATYLFHSLLGECSKYLQEADEYLERLKHETSTESYSKDIATGQAEEIKRLVACTLSVEGETLSTAGLTGTMALSRAMAGFGVLAGIVNIYSGAKTIASSEELAKEFRQSSECLKREADRLIRLYKELHQDKQSRK</sequence>
<dbReference type="CDD" id="cd00161">
    <property type="entry name" value="beta-trefoil_Ricin-like"/>
    <property type="match status" value="2"/>
</dbReference>
<dbReference type="EMBL" id="CALNXJ010000022">
    <property type="protein sequence ID" value="CAH3127163.1"/>
    <property type="molecule type" value="Genomic_DNA"/>
</dbReference>
<accession>A0AAU9WVY8</accession>
<dbReference type="InterPro" id="IPR035992">
    <property type="entry name" value="Ricin_B-like_lectins"/>
</dbReference>
<dbReference type="SMART" id="SM00458">
    <property type="entry name" value="RICIN"/>
    <property type="match status" value="3"/>
</dbReference>
<dbReference type="AlphaFoldDB" id="A0AAU9WVY8"/>
<evidence type="ECO:0000313" key="4">
    <source>
        <dbReference type="Proteomes" id="UP001159428"/>
    </source>
</evidence>
<feature type="domain" description="Ricin B lectin" evidence="2">
    <location>
        <begin position="454"/>
        <end position="593"/>
    </location>
</feature>
<proteinExistence type="inferred from homology"/>
<dbReference type="GO" id="GO:0006869">
    <property type="term" value="P:lipid transport"/>
    <property type="evidence" value="ECO:0007669"/>
    <property type="project" value="InterPro"/>
</dbReference>
<dbReference type="GO" id="GO:0042157">
    <property type="term" value="P:lipoprotein metabolic process"/>
    <property type="evidence" value="ECO:0007669"/>
    <property type="project" value="InterPro"/>
</dbReference>
<comment type="caution">
    <text evidence="3">The sequence shown here is derived from an EMBL/GenBank/DDBJ whole genome shotgun (WGS) entry which is preliminary data.</text>
</comment>
<evidence type="ECO:0000256" key="1">
    <source>
        <dbReference type="ARBA" id="ARBA00010090"/>
    </source>
</evidence>
<protein>
    <recommendedName>
        <fullName evidence="2">Ricin B lectin domain-containing protein</fullName>
    </recommendedName>
</protein>
<dbReference type="InterPro" id="IPR008405">
    <property type="entry name" value="ApoL"/>
</dbReference>